<dbReference type="Gene3D" id="1.10.1200.10">
    <property type="entry name" value="ACP-like"/>
    <property type="match status" value="1"/>
</dbReference>
<gene>
    <name evidence="4" type="ORF">GNZ18_00860</name>
</gene>
<organism evidence="4 5">
    <name type="scientific">Actinomadura litoris</name>
    <dbReference type="NCBI Taxonomy" id="2678616"/>
    <lineage>
        <taxon>Bacteria</taxon>
        <taxon>Bacillati</taxon>
        <taxon>Actinomycetota</taxon>
        <taxon>Actinomycetes</taxon>
        <taxon>Streptosporangiales</taxon>
        <taxon>Thermomonosporaceae</taxon>
        <taxon>Actinomadura</taxon>
    </lineage>
</organism>
<keyword evidence="1" id="KW-0596">Phosphopantetheine</keyword>
<dbReference type="Proteomes" id="UP000432015">
    <property type="component" value="Unassembled WGS sequence"/>
</dbReference>
<dbReference type="PROSITE" id="PS50075">
    <property type="entry name" value="CARRIER"/>
    <property type="match status" value="1"/>
</dbReference>
<evidence type="ECO:0000313" key="4">
    <source>
        <dbReference type="EMBL" id="MUN35159.1"/>
    </source>
</evidence>
<keyword evidence="2" id="KW-0597">Phosphoprotein</keyword>
<dbReference type="EMBL" id="WOFH01000001">
    <property type="protein sequence ID" value="MUN35159.1"/>
    <property type="molecule type" value="Genomic_DNA"/>
</dbReference>
<evidence type="ECO:0000256" key="1">
    <source>
        <dbReference type="ARBA" id="ARBA00022450"/>
    </source>
</evidence>
<evidence type="ECO:0000259" key="3">
    <source>
        <dbReference type="PROSITE" id="PS50075"/>
    </source>
</evidence>
<dbReference type="RefSeq" id="WP_156214144.1">
    <property type="nucleotide sequence ID" value="NZ_WOFH01000001.1"/>
</dbReference>
<comment type="caution">
    <text evidence="4">The sequence shown here is derived from an EMBL/GenBank/DDBJ whole genome shotgun (WGS) entry which is preliminary data.</text>
</comment>
<dbReference type="AlphaFoldDB" id="A0A7K1KSM1"/>
<dbReference type="InterPro" id="IPR006162">
    <property type="entry name" value="Ppantetheine_attach_site"/>
</dbReference>
<proteinExistence type="predicted"/>
<dbReference type="InterPro" id="IPR009081">
    <property type="entry name" value="PP-bd_ACP"/>
</dbReference>
<evidence type="ECO:0000256" key="2">
    <source>
        <dbReference type="ARBA" id="ARBA00022553"/>
    </source>
</evidence>
<dbReference type="InterPro" id="IPR036736">
    <property type="entry name" value="ACP-like_sf"/>
</dbReference>
<feature type="domain" description="Carrier" evidence="3">
    <location>
        <begin position="3"/>
        <end position="80"/>
    </location>
</feature>
<dbReference type="PROSITE" id="PS00012">
    <property type="entry name" value="PHOSPHOPANTETHEINE"/>
    <property type="match status" value="1"/>
</dbReference>
<sequence>MSEFTVEDLGRVLREAAGESEVAVGGDSLDTDFAEIGYDSIALLEAAGRIERQLGIQLDDETVGEATTPRLFLAVVNRQGSADAA</sequence>
<name>A0A7K1KSM1_9ACTN</name>
<accession>A0A7K1KSM1</accession>
<dbReference type="Pfam" id="PF00550">
    <property type="entry name" value="PP-binding"/>
    <property type="match status" value="1"/>
</dbReference>
<evidence type="ECO:0000313" key="5">
    <source>
        <dbReference type="Proteomes" id="UP000432015"/>
    </source>
</evidence>
<dbReference type="SUPFAM" id="SSF47336">
    <property type="entry name" value="ACP-like"/>
    <property type="match status" value="1"/>
</dbReference>
<keyword evidence="5" id="KW-1185">Reference proteome</keyword>
<protein>
    <recommendedName>
        <fullName evidence="3">Carrier domain-containing protein</fullName>
    </recommendedName>
</protein>
<reference evidence="4 5" key="1">
    <citation type="submission" date="2019-11" db="EMBL/GenBank/DDBJ databases">
        <authorList>
            <person name="Cao P."/>
        </authorList>
    </citation>
    <scope>NUCLEOTIDE SEQUENCE [LARGE SCALE GENOMIC DNA]</scope>
    <source>
        <strain evidence="4 5">NEAU-AAG5</strain>
    </source>
</reference>